<dbReference type="HOGENOM" id="CLU_1739490_0_0_11"/>
<dbReference type="EMBL" id="CP003410">
    <property type="protein sequence ID" value="AGM04876.1"/>
    <property type="molecule type" value="Genomic_DNA"/>
</dbReference>
<dbReference type="KEGG" id="aoi:AORI_2288"/>
<dbReference type="Proteomes" id="UP000013968">
    <property type="component" value="Chromosome"/>
</dbReference>
<reference evidence="1 2" key="1">
    <citation type="journal article" date="2013" name="BMC Genomics">
        <title>ContigScape: a Cytoscape plugin facilitating microbial genome gap closing.</title>
        <authorList>
            <person name="Tang B."/>
            <person name="Wang Q."/>
            <person name="Yang M."/>
            <person name="Xie F."/>
            <person name="Zhu Y."/>
            <person name="Zhuo Y."/>
            <person name="Wang S."/>
            <person name="Gao H."/>
            <person name="Ding X."/>
            <person name="Zhang L."/>
            <person name="Zhao G."/>
            <person name="Zheng H."/>
        </authorList>
    </citation>
    <scope>NUCLEOTIDE SEQUENCE [LARGE SCALE GENOMIC DNA]</scope>
    <source>
        <strain evidence="1 2">HCCB10007</strain>
    </source>
</reference>
<gene>
    <name evidence="1" type="ORF">AORI_2288</name>
</gene>
<evidence type="ECO:0000313" key="2">
    <source>
        <dbReference type="Proteomes" id="UP000013968"/>
    </source>
</evidence>
<accession>R4SXL3</accession>
<sequence>MTGQHGRVNLETALSHMRDVVARWYVGQARAADIVHTACDLLVAGLDGPSLCMLAAVSVRHADEEVPELLEAALRDVGLAFFEKGTQAAQETGLQAMAARVLSGAMTPRELAVWAHATFGHGTLERAERLVQLDDFYDTVDYMEATVEDLDAEVLRAARGILNPSAQQ</sequence>
<name>R4SXL3_9PSEU</name>
<evidence type="ECO:0000313" key="1">
    <source>
        <dbReference type="EMBL" id="AGM04876.1"/>
    </source>
</evidence>
<proteinExistence type="predicted"/>
<protein>
    <submittedName>
        <fullName evidence="1">Uncharacterized protein</fullName>
    </submittedName>
</protein>
<dbReference type="PATRIC" id="fig|1156913.3.peg.2341"/>
<keyword evidence="2" id="KW-1185">Reference proteome</keyword>
<organism evidence="1 2">
    <name type="scientific">Amycolatopsis keratiniphila</name>
    <dbReference type="NCBI Taxonomy" id="129921"/>
    <lineage>
        <taxon>Bacteria</taxon>
        <taxon>Bacillati</taxon>
        <taxon>Actinomycetota</taxon>
        <taxon>Actinomycetes</taxon>
        <taxon>Pseudonocardiales</taxon>
        <taxon>Pseudonocardiaceae</taxon>
        <taxon>Amycolatopsis</taxon>
        <taxon>Amycolatopsis japonica group</taxon>
    </lineage>
</organism>
<dbReference type="AlphaFoldDB" id="R4SXL3"/>